<dbReference type="PROSITE" id="PS51257">
    <property type="entry name" value="PROKAR_LIPOPROTEIN"/>
    <property type="match status" value="1"/>
</dbReference>
<organism evidence="1 2">
    <name type="scientific">Mucilaginibacter ginsenosidivorans</name>
    <dbReference type="NCBI Taxonomy" id="398053"/>
    <lineage>
        <taxon>Bacteria</taxon>
        <taxon>Pseudomonadati</taxon>
        <taxon>Bacteroidota</taxon>
        <taxon>Sphingobacteriia</taxon>
        <taxon>Sphingobacteriales</taxon>
        <taxon>Sphingobacteriaceae</taxon>
        <taxon>Mucilaginibacter</taxon>
    </lineage>
</organism>
<reference evidence="1 2" key="1">
    <citation type="journal article" date="2017" name="Curr. Microbiol.">
        <title>Mucilaginibacter ginsenosidivorans sp. nov., Isolated from Soil of Ginseng Field.</title>
        <authorList>
            <person name="Kim M.M."/>
            <person name="Siddiqi M.Z."/>
            <person name="Im W.T."/>
        </authorList>
    </citation>
    <scope>NUCLEOTIDE SEQUENCE [LARGE SCALE GENOMIC DNA]</scope>
    <source>
        <strain evidence="1 2">Gsoil 3017</strain>
    </source>
</reference>
<dbReference type="KEGG" id="mgin:FRZ54_01905"/>
<dbReference type="Pfam" id="PF14054">
    <property type="entry name" value="DUF4249"/>
    <property type="match status" value="1"/>
</dbReference>
<dbReference type="Proteomes" id="UP000321479">
    <property type="component" value="Chromosome"/>
</dbReference>
<dbReference type="AlphaFoldDB" id="A0A5B8USH4"/>
<dbReference type="InterPro" id="IPR025345">
    <property type="entry name" value="DUF4249"/>
</dbReference>
<sequence>MRKVIFISLTIITWFGCKKPYLGPAASSDTAATGFLVVEGTINTGADSTIIRVSRTVPLGSARRSEPVTDATMMVESDAGGSYGLPSYGNGYYKTVALNLSASNKYRLRVLTPDSKEYASDFVTVKNSPPIDSITYRLDNTGVKLYVNTHDPENKTTYYKWSYIETYIIHADYVSTVKLVHVPFDTVVLRSLDEYVYQCWKNDSSVNVILGSSAKLKEDVISQSQLTYVNTGDEKMRTRYSILVKQDALTAEGFNYWQNLKKNTEQLGSVFDAQPSELQGNIHCITNPSEPVIGYISAGSTSQLRIYIDNSELPTWPVPASECTEKGYLFHDHDSAGRPTTPVRDFIYTGQIFVTGVIQPPGSVILGYTGVEDRACADCTLRGSNKRPSFWIDR</sequence>
<proteinExistence type="predicted"/>
<dbReference type="RefSeq" id="WP_147029964.1">
    <property type="nucleotide sequence ID" value="NZ_CP042436.1"/>
</dbReference>
<evidence type="ECO:0000313" key="2">
    <source>
        <dbReference type="Proteomes" id="UP000321479"/>
    </source>
</evidence>
<dbReference type="EMBL" id="CP042436">
    <property type="protein sequence ID" value="QEC61386.1"/>
    <property type="molecule type" value="Genomic_DNA"/>
</dbReference>
<gene>
    <name evidence="1" type="ORF">FRZ54_01905</name>
</gene>
<keyword evidence="2" id="KW-1185">Reference proteome</keyword>
<evidence type="ECO:0000313" key="1">
    <source>
        <dbReference type="EMBL" id="QEC61386.1"/>
    </source>
</evidence>
<name>A0A5B8USH4_9SPHI</name>
<accession>A0A5B8USH4</accession>
<protein>
    <submittedName>
        <fullName evidence="1">DUF4249 domain-containing protein</fullName>
    </submittedName>
</protein>
<dbReference type="OrthoDB" id="1062680at2"/>